<sequence length="54" mass="6330">MAGCANPKPELTKNSLNIVRQLRQQFRFKTQSERKQEQSQYRQYLATFRLGGAL</sequence>
<dbReference type="HOGENOM" id="CLU_3046423_0_0_6"/>
<comment type="caution">
    <text evidence="1">The sequence shown here is derived from an EMBL/GenBank/DDBJ whole genome shotgun (WGS) entry which is preliminary data.</text>
</comment>
<protein>
    <submittedName>
        <fullName evidence="1">Uncharacterized protein</fullName>
    </submittedName>
</protein>
<proteinExistence type="predicted"/>
<accession>Q1Z9D5</accession>
<dbReference type="EMBL" id="AAPH01000002">
    <property type="protein sequence ID" value="EAS44823.1"/>
    <property type="molecule type" value="Genomic_DNA"/>
</dbReference>
<organism evidence="1 2">
    <name type="scientific">Photobacterium profundum 3TCK</name>
    <dbReference type="NCBI Taxonomy" id="314280"/>
    <lineage>
        <taxon>Bacteria</taxon>
        <taxon>Pseudomonadati</taxon>
        <taxon>Pseudomonadota</taxon>
        <taxon>Gammaproteobacteria</taxon>
        <taxon>Vibrionales</taxon>
        <taxon>Vibrionaceae</taxon>
        <taxon>Photobacterium</taxon>
    </lineage>
</organism>
<reference evidence="1 2" key="1">
    <citation type="submission" date="2006-03" db="EMBL/GenBank/DDBJ databases">
        <authorList>
            <person name="Bartlett D.H."/>
            <person name="Valle G."/>
            <person name="Lauro F.M."/>
            <person name="Vezzi A."/>
            <person name="Simonato F."/>
            <person name="Eloe E."/>
            <person name="Vitulo N."/>
            <person name="Stratton T.K."/>
            <person name="D'angelo M."/>
            <person name="Ferriera S."/>
            <person name="Johnson J."/>
            <person name="Kravitz S."/>
            <person name="Beeson K."/>
            <person name="Sutton G."/>
            <person name="Rogers Y."/>
            <person name="Friedman R."/>
            <person name="Frazier M."/>
            <person name="Venter J.C."/>
        </authorList>
    </citation>
    <scope>NUCLEOTIDE SEQUENCE [LARGE SCALE GENOMIC DNA]</scope>
    <source>
        <strain evidence="1 2">3TCK</strain>
    </source>
</reference>
<name>Q1Z9D5_9GAMM</name>
<gene>
    <name evidence="1" type="ORF">P3TCK_20105</name>
</gene>
<dbReference type="Proteomes" id="UP000003789">
    <property type="component" value="Unassembled WGS sequence"/>
</dbReference>
<evidence type="ECO:0000313" key="1">
    <source>
        <dbReference type="EMBL" id="EAS44823.1"/>
    </source>
</evidence>
<dbReference type="AlphaFoldDB" id="Q1Z9D5"/>
<evidence type="ECO:0000313" key="2">
    <source>
        <dbReference type="Proteomes" id="UP000003789"/>
    </source>
</evidence>